<name>A0A6L6JH23_9RHOB</name>
<evidence type="ECO:0000313" key="1">
    <source>
        <dbReference type="EMBL" id="MTH79857.1"/>
    </source>
</evidence>
<proteinExistence type="predicted"/>
<sequence length="161" mass="17836">MDLSLSVKDALHRKIIGEAHQNPIKPHRPTAAIRLHAIAIDHTCQQMGQTLSMLFIPMRGADSDKVRKASTRWHIPDLPSRLKPASAKVMTQRSSLVRVDRSGYRRALRASIPASKRSNTGLLAGTRLLDESVNDPFRDDFQCLAPAADAHEIKKQVNTGT</sequence>
<dbReference type="EMBL" id="WMIE01000021">
    <property type="protein sequence ID" value="MTH79857.1"/>
    <property type="molecule type" value="Genomic_DNA"/>
</dbReference>
<reference evidence="1 2" key="1">
    <citation type="submission" date="2019-11" db="EMBL/GenBank/DDBJ databases">
        <authorList>
            <person name="Dong K."/>
        </authorList>
    </citation>
    <scope>NUCLEOTIDE SEQUENCE [LARGE SCALE GENOMIC DNA]</scope>
    <source>
        <strain evidence="1 2">NBRC 111993</strain>
    </source>
</reference>
<dbReference type="Proteomes" id="UP000478183">
    <property type="component" value="Unassembled WGS sequence"/>
</dbReference>
<organism evidence="1 2">
    <name type="scientific">Paracoccus aestuariivivens</name>
    <dbReference type="NCBI Taxonomy" id="1820333"/>
    <lineage>
        <taxon>Bacteria</taxon>
        <taxon>Pseudomonadati</taxon>
        <taxon>Pseudomonadota</taxon>
        <taxon>Alphaproteobacteria</taxon>
        <taxon>Rhodobacterales</taxon>
        <taxon>Paracoccaceae</taxon>
        <taxon>Paracoccus</taxon>
    </lineage>
</organism>
<protein>
    <submittedName>
        <fullName evidence="1">Uncharacterized protein</fullName>
    </submittedName>
</protein>
<comment type="caution">
    <text evidence="1">The sequence shown here is derived from an EMBL/GenBank/DDBJ whole genome shotgun (WGS) entry which is preliminary data.</text>
</comment>
<evidence type="ECO:0000313" key="2">
    <source>
        <dbReference type="Proteomes" id="UP000478183"/>
    </source>
</evidence>
<accession>A0A6L6JH23</accession>
<keyword evidence="2" id="KW-1185">Reference proteome</keyword>
<dbReference type="AlphaFoldDB" id="A0A6L6JH23"/>
<dbReference type="RefSeq" id="WP_170295299.1">
    <property type="nucleotide sequence ID" value="NZ_WMIE01000021.1"/>
</dbReference>
<gene>
    <name evidence="1" type="ORF">GL286_19270</name>
</gene>